<keyword evidence="2" id="KW-1185">Reference proteome</keyword>
<name>N1VQG6_9LEPT</name>
<sequence length="677" mass="79117">MGEALLKLKINTKRYFLNEFTKEVDSILNKTESLNYKPCFITFNPILPPNHFLEANPLEHFVSNAFQNVENKYLNKNLPCSERNKLYLTFPRISFIHGNDKFNTNNHIHTLAMLPSCLIEELENKFQSILHSIDYFKNANPNFHQNRYFGSSHEFLSYVLRNSYNSENTSVSDIYLESSSKLTFGQARQNHQHKYSEEDFLFFHKAIYPRISSNFPSLTLTDARQQLKDELSKIIENPTKKVTVLKSAVGIGKSYSLNQLRILYPKKKILVLVKRRENLGDYNNYTSLPNLPSEVEEFIEDKSKNSIFSRKWVEHLKPQNKKEFLIKDLYESHKIETEEIIRNENFIVTTHSKFFSSPLKTENFDIVIFDECIVDSYLKSEISNCRIDECLKIINTNHSHKLREELRKLRIGNTLTLSLTDFEKNEINNILNLHFSNPTEFSNNFPNIKAKELKFLKHLLDIVHIYKAEIGYQLLIENKLPNNNKYLVLSATPAEIFYENKFCENYELKSLKSPKFMAKLTTDSSKNITKTDLSNPIIKEQILKSIDEYKQKGYKVISYLCLDSELHFQKTTSNNDYEGENLLILGTPLKSPEYFSLLVHALGIGSVKDCDFENIKRERIKFKNGTVYFYNISSKSAINEIYYELAKNDIIQAIGRPRPHEHKTHIILWSAVEIDFE</sequence>
<dbReference type="OrthoDB" id="581132at2"/>
<accession>N1VQG6</accession>
<dbReference type="SUPFAM" id="SSF52540">
    <property type="entry name" value="P-loop containing nucleoside triphosphate hydrolases"/>
    <property type="match status" value="1"/>
</dbReference>
<protein>
    <recommendedName>
        <fullName evidence="3">Type III restriction enzyme, res subunit</fullName>
    </recommendedName>
</protein>
<reference evidence="1" key="1">
    <citation type="submission" date="2013-03" db="EMBL/GenBank/DDBJ databases">
        <authorList>
            <person name="Harkins D.M."/>
            <person name="Durkin A.S."/>
            <person name="Brinkac L.M."/>
            <person name="Haft D.H."/>
            <person name="Selengut J.D."/>
            <person name="Sanka R."/>
            <person name="DePew J."/>
            <person name="Purushe J."/>
            <person name="Hartskeerl R.A."/>
            <person name="Ahmed A."/>
            <person name="van der Linden H."/>
            <person name="Goris M.G.A."/>
            <person name="Vinetz J.M."/>
            <person name="Sutton G.G."/>
            <person name="Nierman W.C."/>
            <person name="Fouts D.E."/>
        </authorList>
    </citation>
    <scope>NUCLEOTIDE SEQUENCE [LARGE SCALE GENOMIC DNA]</scope>
    <source>
        <strain evidence="1">LT 11-33</strain>
    </source>
</reference>
<dbReference type="Proteomes" id="UP000012371">
    <property type="component" value="Unassembled WGS sequence"/>
</dbReference>
<dbReference type="InterPro" id="IPR027417">
    <property type="entry name" value="P-loop_NTPase"/>
</dbReference>
<comment type="caution">
    <text evidence="1">The sequence shown here is derived from an EMBL/GenBank/DDBJ whole genome shotgun (WGS) entry which is preliminary data.</text>
</comment>
<evidence type="ECO:0000313" key="2">
    <source>
        <dbReference type="Proteomes" id="UP000012371"/>
    </source>
</evidence>
<organism evidence="1 2">
    <name type="scientific">Leptospira terpstrae serovar Hualin str. LT 11-33 = ATCC 700639</name>
    <dbReference type="NCBI Taxonomy" id="1257025"/>
    <lineage>
        <taxon>Bacteria</taxon>
        <taxon>Pseudomonadati</taxon>
        <taxon>Spirochaetota</taxon>
        <taxon>Spirochaetia</taxon>
        <taxon>Leptospirales</taxon>
        <taxon>Leptospiraceae</taxon>
        <taxon>Leptospira</taxon>
    </lineage>
</organism>
<evidence type="ECO:0008006" key="3">
    <source>
        <dbReference type="Google" id="ProtNLM"/>
    </source>
</evidence>
<dbReference type="RefSeq" id="WP_002974799.1">
    <property type="nucleotide sequence ID" value="NZ_AOGW02000012.1"/>
</dbReference>
<evidence type="ECO:0000313" key="1">
    <source>
        <dbReference type="EMBL" id="EMY60688.1"/>
    </source>
</evidence>
<dbReference type="STRING" id="1257025.LEP1GSC203_0332"/>
<proteinExistence type="predicted"/>
<dbReference type="AlphaFoldDB" id="N1VQG6"/>
<dbReference type="EMBL" id="AOGW02000012">
    <property type="protein sequence ID" value="EMY60688.1"/>
    <property type="molecule type" value="Genomic_DNA"/>
</dbReference>
<gene>
    <name evidence="1" type="ORF">LEP1GSC203_0332</name>
</gene>